<dbReference type="AlphaFoldDB" id="A0A2Z3JHT2"/>
<evidence type="ECO:0000313" key="11">
    <source>
        <dbReference type="Proteomes" id="UP000245368"/>
    </source>
</evidence>
<evidence type="ECO:0000256" key="1">
    <source>
        <dbReference type="ARBA" id="ARBA00004141"/>
    </source>
</evidence>
<organism evidence="10 11">
    <name type="scientific">Deinococcus irradiatisoli</name>
    <dbReference type="NCBI Taxonomy" id="2202254"/>
    <lineage>
        <taxon>Bacteria</taxon>
        <taxon>Thermotogati</taxon>
        <taxon>Deinococcota</taxon>
        <taxon>Deinococci</taxon>
        <taxon>Deinococcales</taxon>
        <taxon>Deinococcaceae</taxon>
        <taxon>Deinococcus</taxon>
    </lineage>
</organism>
<dbReference type="GO" id="GO:0016020">
    <property type="term" value="C:membrane"/>
    <property type="evidence" value="ECO:0007669"/>
    <property type="project" value="UniProtKB-SubCell"/>
</dbReference>
<dbReference type="PANTHER" id="PTHR43646:SF3">
    <property type="entry name" value="SLR1566 PROTEIN"/>
    <property type="match status" value="1"/>
</dbReference>
<gene>
    <name evidence="10" type="ORF">DKM44_04310</name>
</gene>
<keyword evidence="8 9" id="KW-0472">Membrane</keyword>
<comment type="pathway">
    <text evidence="2">Lipid metabolism; sphingolipid metabolism.</text>
</comment>
<name>A0A2Z3JHT2_9DEIO</name>
<keyword evidence="7 9" id="KW-1133">Transmembrane helix</keyword>
<evidence type="ECO:0000256" key="6">
    <source>
        <dbReference type="ARBA" id="ARBA00022692"/>
    </source>
</evidence>
<dbReference type="Gene3D" id="3.90.550.10">
    <property type="entry name" value="Spore Coat Polysaccharide Biosynthesis Protein SpsA, Chain A"/>
    <property type="match status" value="1"/>
</dbReference>
<comment type="subcellular location">
    <subcellularLocation>
        <location evidence="1">Membrane</location>
        <topology evidence="1">Multi-pass membrane protein</topology>
    </subcellularLocation>
</comment>
<evidence type="ECO:0000256" key="9">
    <source>
        <dbReference type="SAM" id="Phobius"/>
    </source>
</evidence>
<dbReference type="KEGG" id="dez:DKM44_04310"/>
<dbReference type="EMBL" id="CP029494">
    <property type="protein sequence ID" value="AWN22549.1"/>
    <property type="molecule type" value="Genomic_DNA"/>
</dbReference>
<dbReference type="PANTHER" id="PTHR43646">
    <property type="entry name" value="GLYCOSYLTRANSFERASE"/>
    <property type="match status" value="1"/>
</dbReference>
<keyword evidence="11" id="KW-1185">Reference proteome</keyword>
<dbReference type="GO" id="GO:0016757">
    <property type="term" value="F:glycosyltransferase activity"/>
    <property type="evidence" value="ECO:0007669"/>
    <property type="project" value="UniProtKB-KW"/>
</dbReference>
<evidence type="ECO:0000256" key="5">
    <source>
        <dbReference type="ARBA" id="ARBA00022679"/>
    </source>
</evidence>
<comment type="pathway">
    <text evidence="3">Sphingolipid metabolism.</text>
</comment>
<sequence length="372" mass="40558">MSRPPPSARLHSLYRGYLGVAFGFFALKGAVLLTNALTFPRLRPQERPAASATRPRPRVSILIPARDEAHNLPRTLPPILAQGADEVLVLDDHSSDTTAQVARELGATVLCGQALPDGWYGKPWACQQLGQAASGDILIFTDADVNWHPGALGAVLHELEDKQADLLSVLPRPERLSLGARFLTPLVDAVVLCYLPYPLVSWPYPSLSTGNGQLMAFRRAAFEQAGGYSAVRAQILEDTQFARRLKAQGGRLTLALGAGAVGVTMYESYPESVKGFGKNSLAIHLHSRPLLLLSAAWHLAAYTLPWLFPAPGWLRLAGVLERSLVNLVTGRRRPLDLAEGLLGPLTPLLALPAYRRSLKRQVVWKGRTYPQK</sequence>
<evidence type="ECO:0000313" key="10">
    <source>
        <dbReference type="EMBL" id="AWN22549.1"/>
    </source>
</evidence>
<evidence type="ECO:0000256" key="8">
    <source>
        <dbReference type="ARBA" id="ARBA00023136"/>
    </source>
</evidence>
<dbReference type="Proteomes" id="UP000245368">
    <property type="component" value="Chromosome"/>
</dbReference>
<evidence type="ECO:0000256" key="7">
    <source>
        <dbReference type="ARBA" id="ARBA00022989"/>
    </source>
</evidence>
<keyword evidence="4" id="KW-0328">Glycosyltransferase</keyword>
<evidence type="ECO:0000256" key="3">
    <source>
        <dbReference type="ARBA" id="ARBA00004991"/>
    </source>
</evidence>
<reference evidence="10 11" key="1">
    <citation type="submission" date="2018-05" db="EMBL/GenBank/DDBJ databases">
        <title>Complete Genome Sequence of Deinococcus sp. strain 17bor-2.</title>
        <authorList>
            <person name="Srinivasan S."/>
        </authorList>
    </citation>
    <scope>NUCLEOTIDE SEQUENCE [LARGE SCALE GENOMIC DNA]</scope>
    <source>
        <strain evidence="10 11">17bor-2</strain>
    </source>
</reference>
<evidence type="ECO:0000256" key="4">
    <source>
        <dbReference type="ARBA" id="ARBA00022676"/>
    </source>
</evidence>
<dbReference type="SUPFAM" id="SSF53448">
    <property type="entry name" value="Nucleotide-diphospho-sugar transferases"/>
    <property type="match status" value="1"/>
</dbReference>
<evidence type="ECO:0000256" key="2">
    <source>
        <dbReference type="ARBA" id="ARBA00004760"/>
    </source>
</evidence>
<feature type="transmembrane region" description="Helical" evidence="9">
    <location>
        <begin position="16"/>
        <end position="37"/>
    </location>
</feature>
<dbReference type="OrthoDB" id="9800276at2"/>
<dbReference type="InterPro" id="IPR025993">
    <property type="entry name" value="Ceramide_glucosylTrfase"/>
</dbReference>
<keyword evidence="6 9" id="KW-0812">Transmembrane</keyword>
<protein>
    <submittedName>
        <fullName evidence="10">Family 2 glycosyl transferase</fullName>
    </submittedName>
</protein>
<dbReference type="InterPro" id="IPR029044">
    <property type="entry name" value="Nucleotide-diphossugar_trans"/>
</dbReference>
<accession>A0A2Z3JHT2</accession>
<keyword evidence="5 10" id="KW-0808">Transferase</keyword>
<dbReference type="Pfam" id="PF13506">
    <property type="entry name" value="Glyco_transf_21"/>
    <property type="match status" value="1"/>
</dbReference>
<proteinExistence type="predicted"/>
<dbReference type="RefSeq" id="WP_109825717.1">
    <property type="nucleotide sequence ID" value="NZ_CP029494.1"/>
</dbReference>